<organism evidence="2 3">
    <name type="scientific">Pleuronectes platessa</name>
    <name type="common">European plaice</name>
    <dbReference type="NCBI Taxonomy" id="8262"/>
    <lineage>
        <taxon>Eukaryota</taxon>
        <taxon>Metazoa</taxon>
        <taxon>Chordata</taxon>
        <taxon>Craniata</taxon>
        <taxon>Vertebrata</taxon>
        <taxon>Euteleostomi</taxon>
        <taxon>Actinopterygii</taxon>
        <taxon>Neopterygii</taxon>
        <taxon>Teleostei</taxon>
        <taxon>Neoteleostei</taxon>
        <taxon>Acanthomorphata</taxon>
        <taxon>Carangaria</taxon>
        <taxon>Pleuronectiformes</taxon>
        <taxon>Pleuronectoidei</taxon>
        <taxon>Pleuronectidae</taxon>
        <taxon>Pleuronectes</taxon>
    </lineage>
</organism>
<protein>
    <submittedName>
        <fullName evidence="2">Uncharacterized protein</fullName>
    </submittedName>
</protein>
<keyword evidence="3" id="KW-1185">Reference proteome</keyword>
<gene>
    <name evidence="2" type="ORF">PLEPLA_LOCUS6466</name>
</gene>
<proteinExistence type="predicted"/>
<evidence type="ECO:0000313" key="2">
    <source>
        <dbReference type="EMBL" id="CAB1418640.1"/>
    </source>
</evidence>
<accession>A0A9N7TT21</accession>
<feature type="region of interest" description="Disordered" evidence="1">
    <location>
        <begin position="100"/>
        <end position="127"/>
    </location>
</feature>
<name>A0A9N7TT21_PLEPL</name>
<feature type="compositionally biased region" description="Basic and acidic residues" evidence="1">
    <location>
        <begin position="198"/>
        <end position="227"/>
    </location>
</feature>
<evidence type="ECO:0000256" key="1">
    <source>
        <dbReference type="SAM" id="MobiDB-lite"/>
    </source>
</evidence>
<dbReference type="AlphaFoldDB" id="A0A9N7TT21"/>
<feature type="region of interest" description="Disordered" evidence="1">
    <location>
        <begin position="151"/>
        <end position="271"/>
    </location>
</feature>
<feature type="compositionally biased region" description="Basic and acidic residues" evidence="1">
    <location>
        <begin position="151"/>
        <end position="186"/>
    </location>
</feature>
<feature type="compositionally biased region" description="Basic and acidic residues" evidence="1">
    <location>
        <begin position="100"/>
        <end position="113"/>
    </location>
</feature>
<dbReference type="EMBL" id="CADEAL010000335">
    <property type="protein sequence ID" value="CAB1418640.1"/>
    <property type="molecule type" value="Genomic_DNA"/>
</dbReference>
<sequence length="295" mass="32652">MAQDQFSSESLCKATPAVRPARNGVAARYITRPIQMLFKNYYTSVTGSEVDNQGTCPRSQLLLPFSPPVTADVFSAEDQDGLCLGPETHLITREQRRLSEQARLETDREERVKRGGGGGKAADGSSSLNLSLSLCLPAECWNGYPLSISREERVNRSEKRREERRGEERRHERTAARGGITRHEVAGEVDNPVMSVSEGRRFGEKKRGMEEERNELQRPRQEKRTPSKDLLTPPPPPHPELTSHPASKKCPPSLGPSQPTCTSHNTLEPESHRAALTESLRNAGLPTGRSCTHAG</sequence>
<dbReference type="Proteomes" id="UP001153269">
    <property type="component" value="Unassembled WGS sequence"/>
</dbReference>
<feature type="compositionally biased region" description="Polar residues" evidence="1">
    <location>
        <begin position="255"/>
        <end position="266"/>
    </location>
</feature>
<evidence type="ECO:0000313" key="3">
    <source>
        <dbReference type="Proteomes" id="UP001153269"/>
    </source>
</evidence>
<reference evidence="2" key="1">
    <citation type="submission" date="2020-03" db="EMBL/GenBank/DDBJ databases">
        <authorList>
            <person name="Weist P."/>
        </authorList>
    </citation>
    <scope>NUCLEOTIDE SEQUENCE</scope>
</reference>
<comment type="caution">
    <text evidence="2">The sequence shown here is derived from an EMBL/GenBank/DDBJ whole genome shotgun (WGS) entry which is preliminary data.</text>
</comment>